<dbReference type="InterPro" id="IPR011598">
    <property type="entry name" value="bHLH_dom"/>
</dbReference>
<dbReference type="InterPro" id="IPR050370">
    <property type="entry name" value="HES_HEY"/>
</dbReference>
<proteinExistence type="predicted"/>
<dbReference type="OrthoDB" id="6085656at2759"/>
<keyword evidence="5" id="KW-0539">Nucleus</keyword>
<dbReference type="FunCoup" id="A0A6L2Q588">
    <property type="interactions" value="6"/>
</dbReference>
<evidence type="ECO:0000313" key="9">
    <source>
        <dbReference type="EMBL" id="GFG37975.1"/>
    </source>
</evidence>
<evidence type="ECO:0000256" key="4">
    <source>
        <dbReference type="ARBA" id="ARBA00023163"/>
    </source>
</evidence>
<dbReference type="GO" id="GO:0046983">
    <property type="term" value="F:protein dimerization activity"/>
    <property type="evidence" value="ECO:0007669"/>
    <property type="project" value="InterPro"/>
</dbReference>
<evidence type="ECO:0000256" key="3">
    <source>
        <dbReference type="ARBA" id="ARBA00023125"/>
    </source>
</evidence>
<evidence type="ECO:0000256" key="2">
    <source>
        <dbReference type="ARBA" id="ARBA00023015"/>
    </source>
</evidence>
<feature type="domain" description="BHLH" evidence="7">
    <location>
        <begin position="30"/>
        <end position="87"/>
    </location>
</feature>
<dbReference type="GO" id="GO:0006355">
    <property type="term" value="P:regulation of DNA-templated transcription"/>
    <property type="evidence" value="ECO:0007669"/>
    <property type="project" value="InterPro"/>
</dbReference>
<dbReference type="CDD" id="cd18913">
    <property type="entry name" value="bHLH-O_hairy_like"/>
    <property type="match status" value="1"/>
</dbReference>
<dbReference type="PANTHER" id="PTHR10985">
    <property type="entry name" value="BASIC HELIX-LOOP-HELIX TRANSCRIPTION FACTOR, HES-RELATED"/>
    <property type="match status" value="1"/>
</dbReference>
<keyword evidence="10" id="KW-1185">Reference proteome</keyword>
<feature type="region of interest" description="Disordered" evidence="6">
    <location>
        <begin position="301"/>
        <end position="386"/>
    </location>
</feature>
<feature type="compositionally biased region" description="Pro residues" evidence="6">
    <location>
        <begin position="310"/>
        <end position="322"/>
    </location>
</feature>
<gene>
    <name evidence="9" type="ORF">Cfor_03858</name>
</gene>
<dbReference type="PROSITE" id="PS50888">
    <property type="entry name" value="BHLH"/>
    <property type="match status" value="1"/>
</dbReference>
<evidence type="ECO:0000256" key="1">
    <source>
        <dbReference type="ARBA" id="ARBA00004123"/>
    </source>
</evidence>
<dbReference type="SUPFAM" id="SSF158457">
    <property type="entry name" value="Orange domain-like"/>
    <property type="match status" value="1"/>
</dbReference>
<dbReference type="InParanoid" id="A0A6L2Q588"/>
<comment type="subcellular location">
    <subcellularLocation>
        <location evidence="1">Nucleus</location>
    </subcellularLocation>
</comment>
<sequence>CVVILVFIMPISEDEYDHKPQHHGMSKAEQRRSNKPIMEKRRRARINHCLNELKALILDAMKKDPARHSKLEKADILEMTVKHLQNIQRQQLAVAVATDPTVLHKFKTGFNECATEVSRYIGRIEGVEPAVKQRLVAHLANCVSGLQQLSPFSFGGSSVISGNIGSVFPTMGVSNTLHLPLQQGQNTASSTTGLPTILPQIPTGDVNNNHHHNTGTRLQMTGGLQLIPSRLPTGELALLLPNSGQLPGNVLPFFPPSVTQGTSTTSTTSTTTSTLISAANVGPSSTVTSGSIDRSHPSAFTAVTRSQSPIPVPNRPKSPPRLPQDACSSRLRSGSPPLLSPTSSISSCDTTDTYPSPNTPPPRLQQSLVNPQPQVSSQHLETQTQPYPVTVNTNQFKMPLGSPSAGFKVFHYPVMETHKPPASPQQQPLVTSTSSPAMDPPGKLKLPIQVADSSPSSTGIFGTVTEVKLAFKTVPMSSAESPAIPTTSTFPTVSSSNATFSEGLPITLSTPVDQCLSIVTTVPGAVPFIEGHHIVGAKNPPLDFSLKKEGLQSMSTQTFSCNKRQASASFVTGACPIDVSQSFSSPSKMLRLSFNMQNEMFQQSGTKIEAEGLLKCSETKSHLAVVVEDLSNKPSTSTNVTTMSAAQANKDMWRPW</sequence>
<dbReference type="AlphaFoldDB" id="A0A6L2Q588"/>
<dbReference type="SUPFAM" id="SSF47459">
    <property type="entry name" value="HLH, helix-loop-helix DNA-binding domain"/>
    <property type="match status" value="1"/>
</dbReference>
<dbReference type="GO" id="GO:0005634">
    <property type="term" value="C:nucleus"/>
    <property type="evidence" value="ECO:0007669"/>
    <property type="project" value="UniProtKB-SubCell"/>
</dbReference>
<feature type="compositionally biased region" description="Polar residues" evidence="6">
    <location>
        <begin position="424"/>
        <end position="436"/>
    </location>
</feature>
<reference evidence="10" key="1">
    <citation type="submission" date="2020-01" db="EMBL/GenBank/DDBJ databases">
        <title>Draft genome sequence of the Termite Coptotermes fromosanus.</title>
        <authorList>
            <person name="Itakura S."/>
            <person name="Yosikawa Y."/>
            <person name="Umezawa K."/>
        </authorList>
    </citation>
    <scope>NUCLEOTIDE SEQUENCE [LARGE SCALE GENOMIC DNA]</scope>
</reference>
<keyword evidence="4" id="KW-0804">Transcription</keyword>
<dbReference type="Pfam" id="PF07527">
    <property type="entry name" value="Hairy_orange"/>
    <property type="match status" value="1"/>
</dbReference>
<comment type="caution">
    <text evidence="9">The sequence shown here is derived from an EMBL/GenBank/DDBJ whole genome shotgun (WGS) entry which is preliminary data.</text>
</comment>
<dbReference type="FunFam" id="4.10.280.10:FF:000009">
    <property type="entry name" value="Transcription factor HES-1"/>
    <property type="match status" value="1"/>
</dbReference>
<keyword evidence="3" id="KW-0238">DNA-binding</keyword>
<dbReference type="PROSITE" id="PS51054">
    <property type="entry name" value="ORANGE"/>
    <property type="match status" value="1"/>
</dbReference>
<feature type="compositionally biased region" description="Low complexity" evidence="6">
    <location>
        <begin position="328"/>
        <end position="347"/>
    </location>
</feature>
<dbReference type="SMART" id="SM00511">
    <property type="entry name" value="ORANGE"/>
    <property type="match status" value="1"/>
</dbReference>
<protein>
    <recommendedName>
        <fullName evidence="11">BHLH domain-containing protein</fullName>
    </recommendedName>
</protein>
<evidence type="ECO:0000256" key="5">
    <source>
        <dbReference type="ARBA" id="ARBA00023242"/>
    </source>
</evidence>
<dbReference type="Gene3D" id="4.10.280.10">
    <property type="entry name" value="Helix-loop-helix DNA-binding domain"/>
    <property type="match status" value="1"/>
</dbReference>
<dbReference type="InterPro" id="IPR003650">
    <property type="entry name" value="Orange_dom"/>
</dbReference>
<evidence type="ECO:0000313" key="10">
    <source>
        <dbReference type="Proteomes" id="UP000502823"/>
    </source>
</evidence>
<evidence type="ECO:0000256" key="6">
    <source>
        <dbReference type="SAM" id="MobiDB-lite"/>
    </source>
</evidence>
<evidence type="ECO:0000259" key="7">
    <source>
        <dbReference type="PROSITE" id="PS50888"/>
    </source>
</evidence>
<evidence type="ECO:0008006" key="11">
    <source>
        <dbReference type="Google" id="ProtNLM"/>
    </source>
</evidence>
<feature type="domain" description="Orange" evidence="8">
    <location>
        <begin position="106"/>
        <end position="139"/>
    </location>
</feature>
<name>A0A6L2Q588_COPFO</name>
<dbReference type="Pfam" id="PF00010">
    <property type="entry name" value="HLH"/>
    <property type="match status" value="1"/>
</dbReference>
<dbReference type="Proteomes" id="UP000502823">
    <property type="component" value="Unassembled WGS sequence"/>
</dbReference>
<feature type="non-terminal residue" evidence="9">
    <location>
        <position position="1"/>
    </location>
</feature>
<dbReference type="Gene3D" id="6.10.250.980">
    <property type="match status" value="1"/>
</dbReference>
<keyword evidence="2" id="KW-0805">Transcription regulation</keyword>
<dbReference type="InterPro" id="IPR036638">
    <property type="entry name" value="HLH_DNA-bd_sf"/>
</dbReference>
<dbReference type="GO" id="GO:1990837">
    <property type="term" value="F:sequence-specific double-stranded DNA binding"/>
    <property type="evidence" value="ECO:0007669"/>
    <property type="project" value="UniProtKB-ARBA"/>
</dbReference>
<dbReference type="SMART" id="SM00353">
    <property type="entry name" value="HLH"/>
    <property type="match status" value="1"/>
</dbReference>
<organism evidence="9 10">
    <name type="scientific">Coptotermes formosanus</name>
    <name type="common">Formosan subterranean termite</name>
    <dbReference type="NCBI Taxonomy" id="36987"/>
    <lineage>
        <taxon>Eukaryota</taxon>
        <taxon>Metazoa</taxon>
        <taxon>Ecdysozoa</taxon>
        <taxon>Arthropoda</taxon>
        <taxon>Hexapoda</taxon>
        <taxon>Insecta</taxon>
        <taxon>Pterygota</taxon>
        <taxon>Neoptera</taxon>
        <taxon>Polyneoptera</taxon>
        <taxon>Dictyoptera</taxon>
        <taxon>Blattodea</taxon>
        <taxon>Blattoidea</taxon>
        <taxon>Termitoidae</taxon>
        <taxon>Rhinotermitidae</taxon>
        <taxon>Coptotermes</taxon>
    </lineage>
</organism>
<accession>A0A6L2Q588</accession>
<evidence type="ECO:0000259" key="8">
    <source>
        <dbReference type="PROSITE" id="PS51054"/>
    </source>
</evidence>
<feature type="region of interest" description="Disordered" evidence="6">
    <location>
        <begin position="418"/>
        <end position="438"/>
    </location>
</feature>
<feature type="compositionally biased region" description="Polar residues" evidence="6">
    <location>
        <begin position="364"/>
        <end position="386"/>
    </location>
</feature>
<dbReference type="EMBL" id="BLKM01012964">
    <property type="protein sequence ID" value="GFG37975.1"/>
    <property type="molecule type" value="Genomic_DNA"/>
</dbReference>
<feature type="region of interest" description="Disordered" evidence="6">
    <location>
        <begin position="17"/>
        <end position="36"/>
    </location>
</feature>